<dbReference type="InterPro" id="IPR003582">
    <property type="entry name" value="ShKT_dom"/>
</dbReference>
<gene>
    <name evidence="13" type="ORF">DBRI00130_LOCUS6984</name>
</gene>
<reference evidence="13" key="1">
    <citation type="submission" date="2021-01" db="EMBL/GenBank/DDBJ databases">
        <authorList>
            <person name="Corre E."/>
            <person name="Pelletier E."/>
            <person name="Niang G."/>
            <person name="Scheremetjew M."/>
            <person name="Finn R."/>
            <person name="Kale V."/>
            <person name="Holt S."/>
            <person name="Cochrane G."/>
            <person name="Meng A."/>
            <person name="Brown T."/>
            <person name="Cohen L."/>
        </authorList>
    </citation>
    <scope>NUCLEOTIDE SEQUENCE</scope>
    <source>
        <strain evidence="13">GSO104</strain>
    </source>
</reference>
<evidence type="ECO:0000256" key="10">
    <source>
        <dbReference type="ARBA" id="ARBA00023136"/>
    </source>
</evidence>
<dbReference type="GO" id="GO:0031418">
    <property type="term" value="F:L-ascorbic acid binding"/>
    <property type="evidence" value="ECO:0007669"/>
    <property type="project" value="InterPro"/>
</dbReference>
<feature type="domain" description="Fe2OG dioxygenase" evidence="11">
    <location>
        <begin position="280"/>
        <end position="386"/>
    </location>
</feature>
<evidence type="ECO:0000256" key="6">
    <source>
        <dbReference type="ARBA" id="ARBA00022964"/>
    </source>
</evidence>
<evidence type="ECO:0000259" key="12">
    <source>
        <dbReference type="PROSITE" id="PS51670"/>
    </source>
</evidence>
<accession>A0A7S4QS17</accession>
<evidence type="ECO:0000256" key="1">
    <source>
        <dbReference type="ARBA" id="ARBA00001961"/>
    </source>
</evidence>
<dbReference type="GO" id="GO:0005783">
    <property type="term" value="C:endoplasmic reticulum"/>
    <property type="evidence" value="ECO:0007669"/>
    <property type="project" value="TreeGrafter"/>
</dbReference>
<evidence type="ECO:0000256" key="5">
    <source>
        <dbReference type="ARBA" id="ARBA00022723"/>
    </source>
</evidence>
<evidence type="ECO:0000259" key="11">
    <source>
        <dbReference type="PROSITE" id="PS51471"/>
    </source>
</evidence>
<dbReference type="GO" id="GO:0005506">
    <property type="term" value="F:iron ion binding"/>
    <property type="evidence" value="ECO:0007669"/>
    <property type="project" value="InterPro"/>
</dbReference>
<evidence type="ECO:0008006" key="14">
    <source>
        <dbReference type="Google" id="ProtNLM"/>
    </source>
</evidence>
<dbReference type="InterPro" id="IPR044862">
    <property type="entry name" value="Pro_4_hyd_alph_FE2OG_OXY"/>
</dbReference>
<organism evidence="13">
    <name type="scientific">Ditylum brightwellii</name>
    <dbReference type="NCBI Taxonomy" id="49249"/>
    <lineage>
        <taxon>Eukaryota</taxon>
        <taxon>Sar</taxon>
        <taxon>Stramenopiles</taxon>
        <taxon>Ochrophyta</taxon>
        <taxon>Bacillariophyta</taxon>
        <taxon>Mediophyceae</taxon>
        <taxon>Lithodesmiophycidae</taxon>
        <taxon>Lithodesmiales</taxon>
        <taxon>Lithodesmiaceae</taxon>
        <taxon>Ditylum</taxon>
    </lineage>
</organism>
<dbReference type="PROSITE" id="PS51670">
    <property type="entry name" value="SHKT"/>
    <property type="match status" value="2"/>
</dbReference>
<evidence type="ECO:0000256" key="9">
    <source>
        <dbReference type="ARBA" id="ARBA00023004"/>
    </source>
</evidence>
<keyword evidence="10" id="KW-0472">Membrane</keyword>
<feature type="domain" description="ShKT" evidence="12">
    <location>
        <begin position="100"/>
        <end position="134"/>
    </location>
</feature>
<dbReference type="SMART" id="SM00702">
    <property type="entry name" value="P4Hc"/>
    <property type="match status" value="1"/>
</dbReference>
<dbReference type="AlphaFoldDB" id="A0A7S4QS17"/>
<keyword evidence="6" id="KW-0223">Dioxygenase</keyword>
<dbReference type="PANTHER" id="PTHR10869">
    <property type="entry name" value="PROLYL 4-HYDROXYLASE ALPHA SUBUNIT"/>
    <property type="match status" value="1"/>
</dbReference>
<proteinExistence type="predicted"/>
<dbReference type="InterPro" id="IPR005123">
    <property type="entry name" value="Oxoglu/Fe-dep_dioxygenase_dom"/>
</dbReference>
<evidence type="ECO:0000256" key="8">
    <source>
        <dbReference type="ARBA" id="ARBA00023002"/>
    </source>
</evidence>
<dbReference type="GO" id="GO:0004656">
    <property type="term" value="F:procollagen-proline 4-dioxygenase activity"/>
    <property type="evidence" value="ECO:0007669"/>
    <property type="project" value="TreeGrafter"/>
</dbReference>
<dbReference type="SMART" id="SM00254">
    <property type="entry name" value="ShKT"/>
    <property type="match status" value="2"/>
</dbReference>
<dbReference type="InterPro" id="IPR045054">
    <property type="entry name" value="P4HA-like"/>
</dbReference>
<dbReference type="Pfam" id="PF13640">
    <property type="entry name" value="2OG-FeII_Oxy_3"/>
    <property type="match status" value="1"/>
</dbReference>
<keyword evidence="5" id="KW-0479">Metal-binding</keyword>
<keyword evidence="4" id="KW-0812">Transmembrane</keyword>
<keyword evidence="7" id="KW-1133">Transmembrane helix</keyword>
<sequence length="398" mass="44867">MCGVWAERGECLVNVQYMTHACRDSCWLCVNANQSRARGDSEDVIQRKRLFFKMNLGATQRVEGSETEQTATLSAVRSMHGYATINMTSPKVTDKMRQLCTNKFDICSFWASQGQCGSNPAFMIQNCPLACLTCELTEKFHHCAGLGDPRKKAAFGEEDNNGIDAMFENIRSGDDFIKYGPEFLSYPGGEERPDDPWLVRFNSFLSEKEVDHLVNIGNYIGWVDSEVEEIEFGSGNPTGASPRRLSKTASCVGFDACNDDDMYQTILGRISSVTRTPLDNFEPMEFVKYGYAESYGVHHDYRVHDSWKPAGPRVLSLFLCLSDVEEGGAAGFPDLDWLFVKPQKGQALLWSNVLRTDTSVMDKMMVHEDLPVVKGEKYGANVWIHLFDWKTQYDRDCV</sequence>
<protein>
    <recommendedName>
        <fullName evidence="14">Fe2OG dioxygenase domain-containing protein</fullName>
    </recommendedName>
</protein>
<feature type="domain" description="ShKT" evidence="12">
    <location>
        <begin position="1"/>
        <end position="29"/>
    </location>
</feature>
<evidence type="ECO:0000313" key="13">
    <source>
        <dbReference type="EMBL" id="CAE4592036.1"/>
    </source>
</evidence>
<evidence type="ECO:0000256" key="2">
    <source>
        <dbReference type="ARBA" id="ARBA00004167"/>
    </source>
</evidence>
<keyword evidence="9" id="KW-0408">Iron</keyword>
<evidence type="ECO:0000256" key="4">
    <source>
        <dbReference type="ARBA" id="ARBA00022692"/>
    </source>
</evidence>
<evidence type="ECO:0000256" key="7">
    <source>
        <dbReference type="ARBA" id="ARBA00022989"/>
    </source>
</evidence>
<comment type="cofactor">
    <cofactor evidence="1">
        <name>L-ascorbate</name>
        <dbReference type="ChEBI" id="CHEBI:38290"/>
    </cofactor>
</comment>
<dbReference type="GO" id="GO:0016020">
    <property type="term" value="C:membrane"/>
    <property type="evidence" value="ECO:0007669"/>
    <property type="project" value="UniProtKB-SubCell"/>
</dbReference>
<dbReference type="InterPro" id="IPR006620">
    <property type="entry name" value="Pro_4_hyd_alph"/>
</dbReference>
<dbReference type="PANTHER" id="PTHR10869:SF226">
    <property type="entry name" value="PROLYL 4-HYDROXYLASE ALPHA SUBUNIT DOMAIN-CONTAINING PROTEIN"/>
    <property type="match status" value="1"/>
</dbReference>
<evidence type="ECO:0000256" key="3">
    <source>
        <dbReference type="ARBA" id="ARBA00004308"/>
    </source>
</evidence>
<keyword evidence="8" id="KW-0560">Oxidoreductase</keyword>
<dbReference type="EMBL" id="HBNS01008623">
    <property type="protein sequence ID" value="CAE4592036.1"/>
    <property type="molecule type" value="Transcribed_RNA"/>
</dbReference>
<dbReference type="Pfam" id="PF01549">
    <property type="entry name" value="ShK"/>
    <property type="match status" value="2"/>
</dbReference>
<dbReference type="Gene3D" id="2.60.120.620">
    <property type="entry name" value="q2cbj1_9rhob like domain"/>
    <property type="match status" value="1"/>
</dbReference>
<name>A0A7S4QS17_9STRA</name>
<comment type="subcellular location">
    <subcellularLocation>
        <location evidence="3">Endomembrane system</location>
    </subcellularLocation>
    <subcellularLocation>
        <location evidence="2">Membrane</location>
        <topology evidence="2">Single-pass membrane protein</topology>
    </subcellularLocation>
</comment>
<dbReference type="PROSITE" id="PS51471">
    <property type="entry name" value="FE2OG_OXY"/>
    <property type="match status" value="1"/>
</dbReference>